<dbReference type="NCBIfam" id="TIGR00977">
    <property type="entry name" value="citramal_synth"/>
    <property type="match status" value="1"/>
</dbReference>
<evidence type="ECO:0000256" key="8">
    <source>
        <dbReference type="NCBIfam" id="TIGR00977"/>
    </source>
</evidence>
<dbReference type="InterPro" id="IPR000891">
    <property type="entry name" value="PYR_CT"/>
</dbReference>
<dbReference type="CDD" id="cd07941">
    <property type="entry name" value="DRE_TIM_LeuA3"/>
    <property type="match status" value="1"/>
</dbReference>
<dbReference type="KEGG" id="taci:TDSAC_1719"/>
<dbReference type="RefSeq" id="WP_108310074.1">
    <property type="nucleotide sequence ID" value="NZ_CP020921.1"/>
</dbReference>
<dbReference type="SUPFAM" id="SSF51569">
    <property type="entry name" value="Aldolase"/>
    <property type="match status" value="1"/>
</dbReference>
<dbReference type="UniPathway" id="UPA00047">
    <property type="reaction ID" value="UER00066"/>
</dbReference>
<dbReference type="PANTHER" id="PTHR43538">
    <property type="entry name" value="ALPHA-IPM SYNTHASE/HOMOCITRATE SYNTHASE"/>
    <property type="match status" value="1"/>
</dbReference>
<evidence type="ECO:0000256" key="1">
    <source>
        <dbReference type="ARBA" id="ARBA00004743"/>
    </source>
</evidence>
<dbReference type="InterPro" id="IPR002034">
    <property type="entry name" value="AIPM/Hcit_synth_CS"/>
</dbReference>
<evidence type="ECO:0000256" key="9">
    <source>
        <dbReference type="RuleBase" id="RU003523"/>
    </source>
</evidence>
<dbReference type="InterPro" id="IPR036230">
    <property type="entry name" value="LeuA_allosteric_dom_sf"/>
</dbReference>
<dbReference type="InterPro" id="IPR054691">
    <property type="entry name" value="LeuA/HCS_post-cat"/>
</dbReference>
<dbReference type="GO" id="GO:0003852">
    <property type="term" value="F:2-isopropylmalate synthase activity"/>
    <property type="evidence" value="ECO:0007669"/>
    <property type="project" value="InterPro"/>
</dbReference>
<evidence type="ECO:0000256" key="6">
    <source>
        <dbReference type="ARBA" id="ARBA00023304"/>
    </source>
</evidence>
<evidence type="ECO:0000256" key="3">
    <source>
        <dbReference type="ARBA" id="ARBA00022605"/>
    </source>
</evidence>
<proteinExistence type="inferred from homology"/>
<dbReference type="InterPro" id="IPR013709">
    <property type="entry name" value="2-isopropylmalate_synth_dimer"/>
</dbReference>
<keyword evidence="4" id="KW-0412">Isoleucine biosynthesis</keyword>
<name>A0A2R4W2S4_THEAF</name>
<dbReference type="GO" id="GO:0009097">
    <property type="term" value="P:isoleucine biosynthetic process"/>
    <property type="evidence" value="ECO:0007669"/>
    <property type="project" value="UniProtKB-UniRule"/>
</dbReference>
<dbReference type="GO" id="GO:0043714">
    <property type="term" value="F:(R)-citramalate synthase activity"/>
    <property type="evidence" value="ECO:0007669"/>
    <property type="project" value="UniProtKB-UniRule"/>
</dbReference>
<dbReference type="Pfam" id="PF00682">
    <property type="entry name" value="HMGL-like"/>
    <property type="match status" value="1"/>
</dbReference>
<dbReference type="SMART" id="SM00917">
    <property type="entry name" value="LeuA_dimer"/>
    <property type="match status" value="1"/>
</dbReference>
<evidence type="ECO:0000313" key="12">
    <source>
        <dbReference type="Proteomes" id="UP000244792"/>
    </source>
</evidence>
<evidence type="ECO:0000256" key="2">
    <source>
        <dbReference type="ARBA" id="ARBA00006154"/>
    </source>
</evidence>
<keyword evidence="5 9" id="KW-0808">Transferase</keyword>
<dbReference type="Pfam" id="PF08502">
    <property type="entry name" value="LeuA_dimer"/>
    <property type="match status" value="1"/>
</dbReference>
<dbReference type="PROSITE" id="PS00815">
    <property type="entry name" value="AIPM_HOMOCIT_SYNTH_1"/>
    <property type="match status" value="1"/>
</dbReference>
<dbReference type="EC" id="2.3.3.21" evidence="8"/>
<protein>
    <recommendedName>
        <fullName evidence="8">Citramalate synthase</fullName>
        <ecNumber evidence="8">2.3.3.21</ecNumber>
    </recommendedName>
</protein>
<evidence type="ECO:0000259" key="10">
    <source>
        <dbReference type="PROSITE" id="PS50991"/>
    </source>
</evidence>
<keyword evidence="6" id="KW-0100">Branched-chain amino acid biosynthesis</keyword>
<dbReference type="Proteomes" id="UP000244792">
    <property type="component" value="Chromosome"/>
</dbReference>
<dbReference type="OrthoDB" id="9804858at2"/>
<comment type="catalytic activity">
    <reaction evidence="7">
        <text>pyruvate + acetyl-CoA + H2O = (3R)-citramalate + CoA + H(+)</text>
        <dbReference type="Rhea" id="RHEA:19045"/>
        <dbReference type="ChEBI" id="CHEBI:15361"/>
        <dbReference type="ChEBI" id="CHEBI:15377"/>
        <dbReference type="ChEBI" id="CHEBI:15378"/>
        <dbReference type="ChEBI" id="CHEBI:30934"/>
        <dbReference type="ChEBI" id="CHEBI:57287"/>
        <dbReference type="ChEBI" id="CHEBI:57288"/>
        <dbReference type="EC" id="2.3.3.21"/>
    </reaction>
</comment>
<feature type="domain" description="Pyruvate carboxyltransferase" evidence="10">
    <location>
        <begin position="8"/>
        <end position="272"/>
    </location>
</feature>
<evidence type="ECO:0000256" key="7">
    <source>
        <dbReference type="ARBA" id="ARBA00048263"/>
    </source>
</evidence>
<dbReference type="AlphaFoldDB" id="A0A2R4W2S4"/>
<dbReference type="Gene3D" id="1.10.238.260">
    <property type="match status" value="1"/>
</dbReference>
<evidence type="ECO:0000313" key="11">
    <source>
        <dbReference type="EMBL" id="AWB11055.1"/>
    </source>
</evidence>
<comment type="pathway">
    <text evidence="1">Amino-acid biosynthesis; L-isoleucine biosynthesis; 2-oxobutanoate from pyruvate: step 1/3.</text>
</comment>
<keyword evidence="3" id="KW-0028">Amino-acid biosynthesis</keyword>
<dbReference type="InterPro" id="IPR013785">
    <property type="entry name" value="Aldolase_TIM"/>
</dbReference>
<evidence type="ECO:0000256" key="5">
    <source>
        <dbReference type="ARBA" id="ARBA00022679"/>
    </source>
</evidence>
<organism evidence="11 12">
    <name type="scientific">Thermodesulfobium acidiphilum</name>
    <dbReference type="NCBI Taxonomy" id="1794699"/>
    <lineage>
        <taxon>Bacteria</taxon>
        <taxon>Pseudomonadati</taxon>
        <taxon>Thermodesulfobiota</taxon>
        <taxon>Thermodesulfobiia</taxon>
        <taxon>Thermodesulfobiales</taxon>
        <taxon>Thermodesulfobiaceae</taxon>
        <taxon>Thermodesulfobium</taxon>
    </lineage>
</organism>
<dbReference type="EMBL" id="CP020921">
    <property type="protein sequence ID" value="AWB11055.1"/>
    <property type="molecule type" value="Genomic_DNA"/>
</dbReference>
<dbReference type="SUPFAM" id="SSF110921">
    <property type="entry name" value="2-isopropylmalate synthase LeuA, allosteric (dimerisation) domain"/>
    <property type="match status" value="1"/>
</dbReference>
<dbReference type="Pfam" id="PF22617">
    <property type="entry name" value="HCS_D2"/>
    <property type="match status" value="1"/>
</dbReference>
<keyword evidence="12" id="KW-1185">Reference proteome</keyword>
<comment type="similarity">
    <text evidence="2 9">Belongs to the alpha-IPM synthase/homocitrate synthase family.</text>
</comment>
<dbReference type="GO" id="GO:0009098">
    <property type="term" value="P:L-leucine biosynthetic process"/>
    <property type="evidence" value="ECO:0007669"/>
    <property type="project" value="InterPro"/>
</dbReference>
<reference evidence="11 12" key="1">
    <citation type="submission" date="2017-04" db="EMBL/GenBank/DDBJ databases">
        <title>Genomic insights into metabolism of Thermodesulfobium acidiphilum.</title>
        <authorList>
            <person name="Toshchakov S.V."/>
            <person name="Frolov E.N."/>
            <person name="Kublanov I.V."/>
            <person name="Samarov N.I."/>
            <person name="Novikov A."/>
            <person name="Lebedinsky A.V."/>
            <person name="Bonch-Osmolovskaya E.A."/>
            <person name="Chernyh N.A."/>
        </authorList>
    </citation>
    <scope>NUCLEOTIDE SEQUENCE [LARGE SCALE GENOMIC DNA]</scope>
    <source>
        <strain evidence="11 12">3127-1</strain>
    </source>
</reference>
<dbReference type="PROSITE" id="PS50991">
    <property type="entry name" value="PYR_CT"/>
    <property type="match status" value="1"/>
</dbReference>
<dbReference type="PANTHER" id="PTHR43538:SF1">
    <property type="entry name" value="(R)-CITRAMALATE SYNTHASE"/>
    <property type="match status" value="1"/>
</dbReference>
<dbReference type="InterPro" id="IPR005675">
    <property type="entry name" value="Citramal_synthase"/>
</dbReference>
<sequence>MKRTQRKIELYDTTLRDGAQREGISLTLEDKLKIVKRLDDFGIDYIEAGWPGSNPKDEKFFEQARDLKLNFSKLVAFGSTRKANTSTESDKNVISLLNANTNVITIFGKSWDLHVKEALKTTLDENLNMVSDTISYLNSKGKSVFFDAEHFFDGFKNNKEYALAVLKRAKDAKAKRIILADTNGGTLPDEIREIIREVKSYLGKNAILGIHCHNDSELAVANSIVAVQEGILQVQGTINGFGERAGNANLCSLIPILQLKMKIPLFEEEKLKALTPLSRFIDEIANITPNDHQPFVGKSVFAHKGGIHVSAVLSNPKTYEHIDPELIGNKRRVVISELSGTSNIIFKAKEMGIDLNKNRPETRKILSTIKELENQGYQFEAAEASFEILLWKGLCKTDELFDLIYWKTTVEYNERLKEIYAEAVIKLIVEGKISHSVGDGNGPVNAMDKALRSALSNHFPSLEKIHLSDYRVRVLGGSSGTGAGVRVLIDHTDSEETWTTLGVSSNVIEASYIALVDGIEYGLRKEKIRKDLKEISKKFQ</sequence>
<evidence type="ECO:0000256" key="4">
    <source>
        <dbReference type="ARBA" id="ARBA00022624"/>
    </source>
</evidence>
<gene>
    <name evidence="11" type="ORF">TDSAC_1719</name>
</gene>
<accession>A0A2R4W2S4</accession>
<dbReference type="Gene3D" id="3.20.20.70">
    <property type="entry name" value="Aldolase class I"/>
    <property type="match status" value="1"/>
</dbReference>
<dbReference type="Gene3D" id="3.30.160.270">
    <property type="match status" value="1"/>
</dbReference>